<evidence type="ECO:0000256" key="1">
    <source>
        <dbReference type="SAM" id="MobiDB-lite"/>
    </source>
</evidence>
<keyword evidence="2" id="KW-0812">Transmembrane</keyword>
<dbReference type="STRING" id="582680.RS86_02568"/>
<evidence type="ECO:0000313" key="3">
    <source>
        <dbReference type="EMBL" id="KJL32099.1"/>
    </source>
</evidence>
<keyword evidence="2" id="KW-1133">Transmembrane helix</keyword>
<protein>
    <submittedName>
        <fullName evidence="3">Uncharacterized protein</fullName>
    </submittedName>
</protein>
<gene>
    <name evidence="3" type="ORF">RS86_02568</name>
</gene>
<sequence>MYMERSPKGRQIERLKGNADTISKRGAEITALGDAMGESASFLKSLHDKSSGQKGEAIEKLQEIVGDTHEQLKLAGELYRPTGPVLVSYATTLSEVQPRLNAAVKSCEELWTTFAGLPGYLPGDRPTWVVPPKEGSDEATENAQDDASKKQKHEEFVAEARIFDSEYDTWETAFDTAVDGIGNATSGKIKDGFWDDVDGFVAGALEVLKVVGLILTVAAIIIGGPIIAALAAIVAIATLALTLYQWSRDDAGLTDVIIAAIGVIPFGSMGKLFGGMKGLRGFADSALGGLLTGAGRAPIRQELTRVFGSGTAAFKFTGSFGAGARNFFGTLLQNHGADGRAVDSIARFFTGKGATALNNMSSAPDILISVGWNMYSRANTIVGNIPGSGGSINSAIVHAIAGDK</sequence>
<feature type="transmembrane region" description="Helical" evidence="2">
    <location>
        <begin position="213"/>
        <end position="244"/>
    </location>
</feature>
<feature type="region of interest" description="Disordered" evidence="1">
    <location>
        <begin position="130"/>
        <end position="151"/>
    </location>
</feature>
<reference evidence="3 4" key="1">
    <citation type="submission" date="2015-02" db="EMBL/GenBank/DDBJ databases">
        <title>Draft genome sequences of ten Microbacterium spp. with emphasis on heavy metal contaminated environments.</title>
        <authorList>
            <person name="Corretto E."/>
        </authorList>
    </citation>
    <scope>NUCLEOTIDE SEQUENCE [LARGE SCALE GENOMIC DNA]</scope>
    <source>
        <strain evidence="3 4">ARN176</strain>
    </source>
</reference>
<keyword evidence="4" id="KW-1185">Reference proteome</keyword>
<dbReference type="Proteomes" id="UP000033740">
    <property type="component" value="Unassembled WGS sequence"/>
</dbReference>
<proteinExistence type="predicted"/>
<dbReference type="PATRIC" id="fig|582680.6.peg.2637"/>
<dbReference type="EMBL" id="JYIX01000037">
    <property type="protein sequence ID" value="KJL32099.1"/>
    <property type="molecule type" value="Genomic_DNA"/>
</dbReference>
<dbReference type="RefSeq" id="WP_045272668.1">
    <property type="nucleotide sequence ID" value="NZ_JYIX01000037.1"/>
</dbReference>
<evidence type="ECO:0000313" key="4">
    <source>
        <dbReference type="Proteomes" id="UP000033740"/>
    </source>
</evidence>
<feature type="transmembrane region" description="Helical" evidence="2">
    <location>
        <begin position="256"/>
        <end position="274"/>
    </location>
</feature>
<evidence type="ECO:0000256" key="2">
    <source>
        <dbReference type="SAM" id="Phobius"/>
    </source>
</evidence>
<organism evidence="3 4">
    <name type="scientific">Microbacterium azadirachtae</name>
    <dbReference type="NCBI Taxonomy" id="582680"/>
    <lineage>
        <taxon>Bacteria</taxon>
        <taxon>Bacillati</taxon>
        <taxon>Actinomycetota</taxon>
        <taxon>Actinomycetes</taxon>
        <taxon>Micrococcales</taxon>
        <taxon>Microbacteriaceae</taxon>
        <taxon>Microbacterium</taxon>
    </lineage>
</organism>
<name>A0A0F0LHF8_9MICO</name>
<comment type="caution">
    <text evidence="3">The sequence shown here is derived from an EMBL/GenBank/DDBJ whole genome shotgun (WGS) entry which is preliminary data.</text>
</comment>
<accession>A0A0F0LHF8</accession>
<dbReference type="AlphaFoldDB" id="A0A0F0LHF8"/>
<keyword evidence="2" id="KW-0472">Membrane</keyword>